<keyword evidence="5" id="KW-1185">Reference proteome</keyword>
<reference evidence="4 5" key="1">
    <citation type="journal article" date="2018" name="Nat. Ecol. Evol.">
        <title>Genomic signatures of mitonuclear coevolution across populations of Tigriopus californicus.</title>
        <authorList>
            <person name="Barreto F.S."/>
            <person name="Watson E.T."/>
            <person name="Lima T.G."/>
            <person name="Willett C.S."/>
            <person name="Edmands S."/>
            <person name="Li W."/>
            <person name="Burton R.S."/>
        </authorList>
    </citation>
    <scope>NUCLEOTIDE SEQUENCE [LARGE SCALE GENOMIC DNA]</scope>
    <source>
        <strain evidence="4 5">San Diego</strain>
    </source>
</reference>
<accession>A0A553NF06</accession>
<dbReference type="GO" id="GO:0005975">
    <property type="term" value="P:carbohydrate metabolic process"/>
    <property type="evidence" value="ECO:0007669"/>
    <property type="project" value="InterPro"/>
</dbReference>
<comment type="similarity">
    <text evidence="3">Belongs to the glycosyltransferase 11 family.</text>
</comment>
<dbReference type="InterPro" id="IPR002516">
    <property type="entry name" value="Glyco_trans_11"/>
</dbReference>
<keyword evidence="1 3" id="KW-0328">Glycosyltransferase</keyword>
<proteinExistence type="inferred from homology"/>
<comment type="caution">
    <text evidence="4">The sequence shown here is derived from an EMBL/GenBank/DDBJ whole genome shotgun (WGS) entry which is preliminary data.</text>
</comment>
<comment type="subcellular location">
    <subcellularLocation>
        <location evidence="3">Golgi apparatus</location>
        <location evidence="3">Golgi stack membrane</location>
        <topology evidence="3">Single-pass type II membrane protein</topology>
    </subcellularLocation>
</comment>
<protein>
    <recommendedName>
        <fullName evidence="3">L-Fucosyltransferase</fullName>
        <ecNumber evidence="3">2.4.1.-</ecNumber>
    </recommendedName>
</protein>
<dbReference type="EMBL" id="VCGU01000458">
    <property type="protein sequence ID" value="TRY64032.1"/>
    <property type="molecule type" value="Genomic_DNA"/>
</dbReference>
<organism evidence="4 5">
    <name type="scientific">Tigriopus californicus</name>
    <name type="common">Marine copepod</name>
    <dbReference type="NCBI Taxonomy" id="6832"/>
    <lineage>
        <taxon>Eukaryota</taxon>
        <taxon>Metazoa</taxon>
        <taxon>Ecdysozoa</taxon>
        <taxon>Arthropoda</taxon>
        <taxon>Crustacea</taxon>
        <taxon>Multicrustacea</taxon>
        <taxon>Hexanauplia</taxon>
        <taxon>Copepoda</taxon>
        <taxon>Harpacticoida</taxon>
        <taxon>Harpacticidae</taxon>
        <taxon>Tigriopus</taxon>
    </lineage>
</organism>
<dbReference type="Proteomes" id="UP000318571">
    <property type="component" value="Chromosome 10"/>
</dbReference>
<dbReference type="UniPathway" id="UPA00378"/>
<evidence type="ECO:0000256" key="3">
    <source>
        <dbReference type="RuleBase" id="RU363129"/>
    </source>
</evidence>
<evidence type="ECO:0000313" key="4">
    <source>
        <dbReference type="EMBL" id="TRY64032.1"/>
    </source>
</evidence>
<keyword evidence="3" id="KW-0735">Signal-anchor</keyword>
<dbReference type="AlphaFoldDB" id="A0A553NF06"/>
<dbReference type="OMA" id="ATCHRIC"/>
<evidence type="ECO:0000256" key="2">
    <source>
        <dbReference type="ARBA" id="ARBA00022679"/>
    </source>
</evidence>
<dbReference type="PANTHER" id="PTHR11927:SF9">
    <property type="entry name" value="L-FUCOSYLTRANSFERASE"/>
    <property type="match status" value="1"/>
</dbReference>
<keyword evidence="3" id="KW-0333">Golgi apparatus</keyword>
<dbReference type="GO" id="GO:0008107">
    <property type="term" value="F:galactoside 2-alpha-L-fucosyltransferase activity"/>
    <property type="evidence" value="ECO:0007669"/>
    <property type="project" value="InterPro"/>
</dbReference>
<comment type="pathway">
    <text evidence="3">Protein modification; protein glycosylation.</text>
</comment>
<dbReference type="Pfam" id="PF01531">
    <property type="entry name" value="Glyco_transf_11"/>
    <property type="match status" value="1"/>
</dbReference>
<keyword evidence="2 3" id="KW-0808">Transferase</keyword>
<dbReference type="STRING" id="6832.A0A553NF06"/>
<keyword evidence="3" id="KW-0325">Glycoprotein</keyword>
<keyword evidence="3" id="KW-0812">Transmembrane</keyword>
<evidence type="ECO:0000313" key="5">
    <source>
        <dbReference type="Proteomes" id="UP000318571"/>
    </source>
</evidence>
<name>A0A553NF06_TIGCA</name>
<evidence type="ECO:0000256" key="1">
    <source>
        <dbReference type="ARBA" id="ARBA00022676"/>
    </source>
</evidence>
<sequence length="362" mass="41962">MAFINYRASYTIVILLVLLLLIRWYSVDRSTSLSFPNKYQRDPRPSPGYLQRTGAQELSNFEDIEPYPKCTHVLTLLPGGRWANTVMEYGSLYGVIKDHEGFRIKPVLNDEMKTNLTEVFPNLSIPSFSEMGCSDKDLPFVTTEQVKAGFLKEKWEHPILSLPKYWLRDKYFIPAIDDLKQNEFQFHPRLVQYVERGLQSAKEDFLKTRPGLDQVIFVGLHVRRTDYARYIKKHNGTAVTEHYFYKAMKMVRDKFGPSVVFVSATDDPKWTKSKFSKFPDVYFSSKMQMGKIDPVHFDFALLSHCNHSIFSYGTFGYMTSILAGGHVIAANSYTVDKFYAINYARSERGQNWTIMKDPTMKM</sequence>
<dbReference type="EC" id="2.4.1.-" evidence="3"/>
<dbReference type="PANTHER" id="PTHR11927">
    <property type="entry name" value="GALACTOSIDE 2-L-FUCOSYLTRANSFERASE"/>
    <property type="match status" value="1"/>
</dbReference>
<gene>
    <name evidence="4" type="ORF">TCAL_12825</name>
</gene>
<dbReference type="GO" id="GO:0032580">
    <property type="term" value="C:Golgi cisterna membrane"/>
    <property type="evidence" value="ECO:0007669"/>
    <property type="project" value="UniProtKB-SubCell"/>
</dbReference>
<dbReference type="Gene3D" id="3.40.50.11350">
    <property type="match status" value="1"/>
</dbReference>